<dbReference type="GO" id="GO:0016740">
    <property type="term" value="F:transferase activity"/>
    <property type="evidence" value="ECO:0007669"/>
    <property type="project" value="UniProtKB-KW"/>
</dbReference>
<dbReference type="PANTHER" id="PTHR36836">
    <property type="entry name" value="COLANIC ACID BIOSYNTHESIS PROTEIN WCAK"/>
    <property type="match status" value="1"/>
</dbReference>
<name>A0A1I6FYR2_9RHOB</name>
<dbReference type="PANTHER" id="PTHR36836:SF1">
    <property type="entry name" value="COLANIC ACID BIOSYNTHESIS PROTEIN WCAK"/>
    <property type="match status" value="1"/>
</dbReference>
<dbReference type="Proteomes" id="UP000199658">
    <property type="component" value="Unassembled WGS sequence"/>
</dbReference>
<gene>
    <name evidence="2" type="ORF">SAMN04488002_0575</name>
</gene>
<dbReference type="Pfam" id="PF04230">
    <property type="entry name" value="PS_pyruv_trans"/>
    <property type="match status" value="1"/>
</dbReference>
<reference evidence="3" key="1">
    <citation type="submission" date="2016-10" db="EMBL/GenBank/DDBJ databases">
        <authorList>
            <person name="Varghese N."/>
            <person name="Submissions S."/>
        </authorList>
    </citation>
    <scope>NUCLEOTIDE SEQUENCE [LARGE SCALE GENOMIC DNA]</scope>
    <source>
        <strain evidence="3">DSM 26921</strain>
    </source>
</reference>
<dbReference type="AlphaFoldDB" id="A0A1I6FYR2"/>
<dbReference type="OrthoDB" id="1814359at2"/>
<keyword evidence="3" id="KW-1185">Reference proteome</keyword>
<dbReference type="STRING" id="670154.SAMN04488002_0575"/>
<evidence type="ECO:0000259" key="1">
    <source>
        <dbReference type="Pfam" id="PF04230"/>
    </source>
</evidence>
<dbReference type="RefSeq" id="WP_090212255.1">
    <property type="nucleotide sequence ID" value="NZ_FOYO01000001.1"/>
</dbReference>
<protein>
    <submittedName>
        <fullName evidence="2">Polysaccharide pyruvyl transferase family protein WcaK</fullName>
    </submittedName>
</protein>
<dbReference type="EMBL" id="FOYO01000001">
    <property type="protein sequence ID" value="SFR35040.1"/>
    <property type="molecule type" value="Genomic_DNA"/>
</dbReference>
<accession>A0A1I6FYR2</accession>
<keyword evidence="2" id="KW-0808">Transferase</keyword>
<feature type="domain" description="Polysaccharide pyruvyl transferase" evidence="1">
    <location>
        <begin position="74"/>
        <end position="315"/>
    </location>
</feature>
<evidence type="ECO:0000313" key="3">
    <source>
        <dbReference type="Proteomes" id="UP000199658"/>
    </source>
</evidence>
<organism evidence="2 3">
    <name type="scientific">Litoreibacter janthinus</name>
    <dbReference type="NCBI Taxonomy" id="670154"/>
    <lineage>
        <taxon>Bacteria</taxon>
        <taxon>Pseudomonadati</taxon>
        <taxon>Pseudomonadota</taxon>
        <taxon>Alphaproteobacteria</taxon>
        <taxon>Rhodobacterales</taxon>
        <taxon>Roseobacteraceae</taxon>
        <taxon>Litoreibacter</taxon>
    </lineage>
</organism>
<evidence type="ECO:0000313" key="2">
    <source>
        <dbReference type="EMBL" id="SFR35040.1"/>
    </source>
</evidence>
<proteinExistence type="predicted"/>
<sequence length="409" mass="44552">MLTVGLLFHSSNSDNLGVGALTVSQVEILRGISQATGIEIGIRLFDWVGERPSYVEGTDITIFHLNGELMKDPRRMIALFRECDVMLDIGAGDSFADIYGPERLRRMIYLKYLVHLARCPVVLAPQTFGPFSSWLTRRIAKDLLRRAVLVATRDDQSTAALRGLGVTRPIVTASDVALRLLPVGPKMNRTRPCVGLNISGLLMGGGYTGYNQFQLTADYPAAMRSLITRLLALTEQPEIVLVPHVLGASTSGEDDLEAALALQKQFPEVGIAPAFHSPGEAKAYIAGLDFLAGARMHACIAALSSGVAVVPLAYSDKFQGLFGSLGYEATVDCRNAGQEAIVQSVLSGYRNRETLAHQCKIARKVGEDRLRDYTEALARVISEAALRKRSGDQALSAPAHRWRTMDERL</sequence>
<dbReference type="InterPro" id="IPR007345">
    <property type="entry name" value="Polysacch_pyruvyl_Trfase"/>
</dbReference>